<dbReference type="STRING" id="1035195.HMPREF9997_01108"/>
<dbReference type="InterPro" id="IPR029062">
    <property type="entry name" value="Class_I_gatase-like"/>
</dbReference>
<dbReference type="OrthoDB" id="5196541at2"/>
<protein>
    <submittedName>
        <fullName evidence="3">Glutamine amidotransferase, class-I family protein</fullName>
    </submittedName>
</protein>
<proteinExistence type="predicted"/>
<sequence>MVSLLLVSPRHGADVAAAEYQDFLHATGLTPQELTHRMLDSETASIGPLSGFDGVIVGGSPFNVTTAHYSTEQQHVHAQLATLIDAPIPVMFICFGASLVAHLKGGKVGRTHPEESSASIVELTPEAIADPLTASLPTRFEVLTGHTENIVALPSSATLLATGPNCPIQLYRANDTTWASQFHAEMDAAALETRMRFYFDYGYFSPEDFDSIVASIKTVDTRYSHQILRNFVAHCEELGRITSPRTDSPDHANPPAAIPAS</sequence>
<reference evidence="3 4" key="1">
    <citation type="submission" date="2012-05" db="EMBL/GenBank/DDBJ databases">
        <authorList>
            <person name="Weinstock G."/>
            <person name="Sodergren E."/>
            <person name="Lobos E.A."/>
            <person name="Fulton L."/>
            <person name="Fulton R."/>
            <person name="Courtney L."/>
            <person name="Fronick C."/>
            <person name="O'Laughlin M."/>
            <person name="Godfrey J."/>
            <person name="Wilson R.M."/>
            <person name="Miner T."/>
            <person name="Farmer C."/>
            <person name="Delehaunty K."/>
            <person name="Cordes M."/>
            <person name="Minx P."/>
            <person name="Tomlinson C."/>
            <person name="Chen J."/>
            <person name="Wollam A."/>
            <person name="Pepin K.H."/>
            <person name="Bhonagiri V."/>
            <person name="Zhang X."/>
            <person name="Suruliraj S."/>
            <person name="Warren W."/>
            <person name="Mitreva M."/>
            <person name="Mardis E.R."/>
            <person name="Wilson R.K."/>
        </authorList>
    </citation>
    <scope>NUCLEOTIDE SEQUENCE [LARGE SCALE GENOMIC DNA]</scope>
    <source>
        <strain evidence="3 4">F0235</strain>
    </source>
</reference>
<dbReference type="InterPro" id="IPR044992">
    <property type="entry name" value="ChyE-like"/>
</dbReference>
<dbReference type="PATRIC" id="fig|1035195.3.peg.991"/>
<dbReference type="Pfam" id="PF00117">
    <property type="entry name" value="GATase"/>
    <property type="match status" value="1"/>
</dbReference>
<dbReference type="RefSeq" id="WP_006063346.1">
    <property type="nucleotide sequence ID" value="NZ_KB290831.1"/>
</dbReference>
<dbReference type="SUPFAM" id="SSF52317">
    <property type="entry name" value="Class I glutamine amidotransferase-like"/>
    <property type="match status" value="1"/>
</dbReference>
<dbReference type="AlphaFoldDB" id="L1MH56"/>
<comment type="caution">
    <text evidence="3">The sequence shown here is derived from an EMBL/GenBank/DDBJ whole genome shotgun (WGS) entry which is preliminary data.</text>
</comment>
<dbReference type="EMBL" id="AMEM01000017">
    <property type="protein sequence ID" value="EKX90613.1"/>
    <property type="molecule type" value="Genomic_DNA"/>
</dbReference>
<organism evidence="3 4">
    <name type="scientific">Corynebacterium durum F0235</name>
    <dbReference type="NCBI Taxonomy" id="1035195"/>
    <lineage>
        <taxon>Bacteria</taxon>
        <taxon>Bacillati</taxon>
        <taxon>Actinomycetota</taxon>
        <taxon>Actinomycetes</taxon>
        <taxon>Mycobacteriales</taxon>
        <taxon>Corynebacteriaceae</taxon>
        <taxon>Corynebacterium</taxon>
    </lineage>
</organism>
<evidence type="ECO:0000313" key="4">
    <source>
        <dbReference type="Proteomes" id="UP000010445"/>
    </source>
</evidence>
<dbReference type="HOGENOM" id="CLU_054974_4_0_11"/>
<dbReference type="GO" id="GO:0016740">
    <property type="term" value="F:transferase activity"/>
    <property type="evidence" value="ECO:0007669"/>
    <property type="project" value="UniProtKB-KW"/>
</dbReference>
<feature type="region of interest" description="Disordered" evidence="1">
    <location>
        <begin position="242"/>
        <end position="261"/>
    </location>
</feature>
<name>L1MH56_9CORY</name>
<dbReference type="Gene3D" id="3.40.50.880">
    <property type="match status" value="1"/>
</dbReference>
<dbReference type="NCBIfam" id="NF005743">
    <property type="entry name" value="PRK07567.1"/>
    <property type="match status" value="1"/>
</dbReference>
<dbReference type="Proteomes" id="UP000010445">
    <property type="component" value="Unassembled WGS sequence"/>
</dbReference>
<accession>L1MH56</accession>
<keyword evidence="3" id="KW-0315">Glutamine amidotransferase</keyword>
<keyword evidence="3" id="KW-0808">Transferase</keyword>
<dbReference type="PANTHER" id="PTHR42695:SF5">
    <property type="entry name" value="GLUTAMINE AMIDOTRANSFERASE YLR126C-RELATED"/>
    <property type="match status" value="1"/>
</dbReference>
<dbReference type="eggNOG" id="COG0518">
    <property type="taxonomic scope" value="Bacteria"/>
</dbReference>
<evidence type="ECO:0000313" key="3">
    <source>
        <dbReference type="EMBL" id="EKX90613.1"/>
    </source>
</evidence>
<dbReference type="GO" id="GO:0005829">
    <property type="term" value="C:cytosol"/>
    <property type="evidence" value="ECO:0007669"/>
    <property type="project" value="TreeGrafter"/>
</dbReference>
<gene>
    <name evidence="3" type="ORF">HMPREF9997_01108</name>
</gene>
<dbReference type="PANTHER" id="PTHR42695">
    <property type="entry name" value="GLUTAMINE AMIDOTRANSFERASE YLR126C-RELATED"/>
    <property type="match status" value="1"/>
</dbReference>
<feature type="domain" description="Glutamine amidotransferase" evidence="2">
    <location>
        <begin position="45"/>
        <end position="195"/>
    </location>
</feature>
<keyword evidence="4" id="KW-1185">Reference proteome</keyword>
<evidence type="ECO:0000256" key="1">
    <source>
        <dbReference type="SAM" id="MobiDB-lite"/>
    </source>
</evidence>
<dbReference type="PROSITE" id="PS51273">
    <property type="entry name" value="GATASE_TYPE_1"/>
    <property type="match status" value="1"/>
</dbReference>
<evidence type="ECO:0000259" key="2">
    <source>
        <dbReference type="Pfam" id="PF00117"/>
    </source>
</evidence>
<dbReference type="InterPro" id="IPR017926">
    <property type="entry name" value="GATASE"/>
</dbReference>
<dbReference type="CDD" id="cd01741">
    <property type="entry name" value="GATase1_1"/>
    <property type="match status" value="1"/>
</dbReference>